<dbReference type="OrthoDB" id="419474at2759"/>
<dbReference type="EMBL" id="CAJNJA010044960">
    <property type="protein sequence ID" value="CAE7805790.1"/>
    <property type="molecule type" value="Genomic_DNA"/>
</dbReference>
<dbReference type="Proteomes" id="UP000601435">
    <property type="component" value="Unassembled WGS sequence"/>
</dbReference>
<sequence>MEQSSMWLQHTHAADGGGFVSDRAVRLINASLYILDSMAESFGGGFCCGALELTGSLMTVRGGKAASSGAFFVASIYGGSSHVSIVDSRVYVEECTAKNIAGGFSTRQEGELRIAGSVLKVLNARAGRRSGGFDVGSLQVSSSVIELENTTADWYVGAFTVWRRMVVGNHSKITLFRTFAVEQFGGFNAEKGFEVVDGSMLSIHEAKTLGPCGAFGAFASVQIAGASTLRVSRSTAQAGDGGGLCLRTRAGEVLVTGRSQLAISDATSGGKGGGLQVLGSLRVTDQSVVHLERCSAAGDGGGAYILGDVVVAHGSRFLVSDAMAGGEGGGLNSESVKIVEGSRLELQAVSAARGGGFYTYQFVVVAGSSTLTVSGSDAKLKGGAFVVERTLRVTKQSRLEAENSRAQENGGTFAAETVSASEGSEIVIRNGSAGQNGGCVWSQKLELSDSMLEASECVAHVDGGGFHADKVTLSRAQVRISGSALERGGGFFAQELEAWNSELWVAGLDSMAQPAKPGADAVLGSGAFVGGPLRLANSAVHLHNLWGKSALASRCLLLSQSTLSLDAATEVGISVQNALCSCHATHVAGVDFPSLHLEGALVGMGVSSALLSVEPCGNETLEIAHVHFRTSHAAVAKTTAHTRLRNITVEYLEAIHEIQLLTAPSFEAETVQVSCPACAQGVTFASGTSGLRAVSPPSLHCEKTALLNGTTARCGCFFPQQVPDKHYGDDVEVSETGSYCMYCPSHSQARGEDCEKCPLHK</sequence>
<proteinExistence type="predicted"/>
<keyword evidence="2" id="KW-1185">Reference proteome</keyword>
<accession>A0A812Z094</accession>
<reference evidence="1" key="1">
    <citation type="submission" date="2021-02" db="EMBL/GenBank/DDBJ databases">
        <authorList>
            <person name="Dougan E. K."/>
            <person name="Rhodes N."/>
            <person name="Thang M."/>
            <person name="Chan C."/>
        </authorList>
    </citation>
    <scope>NUCLEOTIDE SEQUENCE</scope>
</reference>
<dbReference type="AlphaFoldDB" id="A0A812Z094"/>
<protein>
    <submittedName>
        <fullName evidence="1">GIP protein</fullName>
    </submittedName>
</protein>
<comment type="caution">
    <text evidence="1">The sequence shown here is derived from an EMBL/GenBank/DDBJ whole genome shotgun (WGS) entry which is preliminary data.</text>
</comment>
<organism evidence="1 2">
    <name type="scientific">Symbiodinium necroappetens</name>
    <dbReference type="NCBI Taxonomy" id="1628268"/>
    <lineage>
        <taxon>Eukaryota</taxon>
        <taxon>Sar</taxon>
        <taxon>Alveolata</taxon>
        <taxon>Dinophyceae</taxon>
        <taxon>Suessiales</taxon>
        <taxon>Symbiodiniaceae</taxon>
        <taxon>Symbiodinium</taxon>
    </lineage>
</organism>
<evidence type="ECO:0000313" key="2">
    <source>
        <dbReference type="Proteomes" id="UP000601435"/>
    </source>
</evidence>
<gene>
    <name evidence="1" type="primary">GIP</name>
    <name evidence="1" type="ORF">SNEC2469_LOCUS23823</name>
</gene>
<feature type="non-terminal residue" evidence="1">
    <location>
        <position position="1"/>
    </location>
</feature>
<name>A0A812Z094_9DINO</name>
<evidence type="ECO:0000313" key="1">
    <source>
        <dbReference type="EMBL" id="CAE7805790.1"/>
    </source>
</evidence>